<name>A0A0A9HV84_ARUDO</name>
<evidence type="ECO:0000313" key="1">
    <source>
        <dbReference type="EMBL" id="JAE38786.1"/>
    </source>
</evidence>
<reference evidence="1" key="2">
    <citation type="journal article" date="2015" name="Data Brief">
        <title>Shoot transcriptome of the giant reed, Arundo donax.</title>
        <authorList>
            <person name="Barrero R.A."/>
            <person name="Guerrero F.D."/>
            <person name="Moolhuijzen P."/>
            <person name="Goolsby J.A."/>
            <person name="Tidwell J."/>
            <person name="Bellgard S.E."/>
            <person name="Bellgard M.I."/>
        </authorList>
    </citation>
    <scope>NUCLEOTIDE SEQUENCE</scope>
    <source>
        <tissue evidence="1">Shoot tissue taken approximately 20 cm above the soil surface</tissue>
    </source>
</reference>
<dbReference type="AlphaFoldDB" id="A0A0A9HV84"/>
<organism evidence="1">
    <name type="scientific">Arundo donax</name>
    <name type="common">Giant reed</name>
    <name type="synonym">Donax arundinaceus</name>
    <dbReference type="NCBI Taxonomy" id="35708"/>
    <lineage>
        <taxon>Eukaryota</taxon>
        <taxon>Viridiplantae</taxon>
        <taxon>Streptophyta</taxon>
        <taxon>Embryophyta</taxon>
        <taxon>Tracheophyta</taxon>
        <taxon>Spermatophyta</taxon>
        <taxon>Magnoliopsida</taxon>
        <taxon>Liliopsida</taxon>
        <taxon>Poales</taxon>
        <taxon>Poaceae</taxon>
        <taxon>PACMAD clade</taxon>
        <taxon>Arundinoideae</taxon>
        <taxon>Arundineae</taxon>
        <taxon>Arundo</taxon>
    </lineage>
</organism>
<accession>A0A0A9HV84</accession>
<sequence>METSFCMPRDNIDSYGFGDSSCFAEQVN</sequence>
<protein>
    <submittedName>
        <fullName evidence="1">Uncharacterized protein</fullName>
    </submittedName>
</protein>
<reference evidence="1" key="1">
    <citation type="submission" date="2014-09" db="EMBL/GenBank/DDBJ databases">
        <authorList>
            <person name="Magalhaes I.L.F."/>
            <person name="Oliveira U."/>
            <person name="Santos F.R."/>
            <person name="Vidigal T.H.D.A."/>
            <person name="Brescovit A.D."/>
            <person name="Santos A.J."/>
        </authorList>
    </citation>
    <scope>NUCLEOTIDE SEQUENCE</scope>
    <source>
        <tissue evidence="1">Shoot tissue taken approximately 20 cm above the soil surface</tissue>
    </source>
</reference>
<dbReference type="EMBL" id="GBRH01159110">
    <property type="protein sequence ID" value="JAE38786.1"/>
    <property type="molecule type" value="Transcribed_RNA"/>
</dbReference>
<proteinExistence type="predicted"/>